<reference evidence="2 3" key="1">
    <citation type="submission" date="2023-07" db="EMBL/GenBank/DDBJ databases">
        <title>Genomic Encyclopedia of Type Strains, Phase IV (KMG-IV): sequencing the most valuable type-strain genomes for metagenomic binning, comparative biology and taxonomic classification.</title>
        <authorList>
            <person name="Goeker M."/>
        </authorList>
    </citation>
    <scope>NUCLEOTIDE SEQUENCE [LARGE SCALE GENOMIC DNA]</scope>
    <source>
        <strain evidence="2 3">DSM 15049</strain>
    </source>
</reference>
<proteinExistence type="predicted"/>
<dbReference type="Proteomes" id="UP001232584">
    <property type="component" value="Unassembled WGS sequence"/>
</dbReference>
<keyword evidence="1" id="KW-1133">Transmembrane helix</keyword>
<protein>
    <submittedName>
        <fullName evidence="2">Uncharacterized protein YneF (UPF0154 family)</fullName>
    </submittedName>
</protein>
<keyword evidence="1" id="KW-0812">Transmembrane</keyword>
<sequence length="46" mass="5071">MRNNCMVVGIAIGVLGGILFTRINFNTLITLALGIWIGYFLSNNKK</sequence>
<gene>
    <name evidence="2" type="ORF">QOZ92_000574</name>
</gene>
<keyword evidence="3" id="KW-1185">Reference proteome</keyword>
<dbReference type="EMBL" id="JAUSWG010000002">
    <property type="protein sequence ID" value="MDQ0555461.1"/>
    <property type="molecule type" value="Genomic_DNA"/>
</dbReference>
<feature type="transmembrane region" description="Helical" evidence="1">
    <location>
        <begin position="6"/>
        <end position="39"/>
    </location>
</feature>
<dbReference type="RefSeq" id="WP_307502701.1">
    <property type="nucleotide sequence ID" value="NZ_BAAACE010000029.1"/>
</dbReference>
<organism evidence="2 3">
    <name type="scientific">Paraclostridium ghonii</name>
    <dbReference type="NCBI Taxonomy" id="29358"/>
    <lineage>
        <taxon>Bacteria</taxon>
        <taxon>Bacillati</taxon>
        <taxon>Bacillota</taxon>
        <taxon>Clostridia</taxon>
        <taxon>Peptostreptococcales</taxon>
        <taxon>Peptostreptococcaceae</taxon>
        <taxon>Paraclostridium</taxon>
    </lineage>
</organism>
<evidence type="ECO:0000313" key="3">
    <source>
        <dbReference type="Proteomes" id="UP001232584"/>
    </source>
</evidence>
<name>A0ABU0MX84_9FIRM</name>
<comment type="caution">
    <text evidence="2">The sequence shown here is derived from an EMBL/GenBank/DDBJ whole genome shotgun (WGS) entry which is preliminary data.</text>
</comment>
<evidence type="ECO:0000313" key="2">
    <source>
        <dbReference type="EMBL" id="MDQ0555461.1"/>
    </source>
</evidence>
<evidence type="ECO:0000256" key="1">
    <source>
        <dbReference type="SAM" id="Phobius"/>
    </source>
</evidence>
<keyword evidence="1" id="KW-0472">Membrane</keyword>
<accession>A0ABU0MX84</accession>